<sequence length="356" mass="38800">MAVALGALVLLVGAAAGTWWWMGRALFHPGTVEQALAARGETLEVPPGQRADAPSWQVAPDVQLHHRVVGEGRDVVVVHGGPGLPPAEPWRAAVITGDTLRWHFYDQRGCGASSRPFTHAPPGGTWQAMQAVEARLGLAAQLADLERIRRLLGKERLTLVGHSFGALVAALYAAEWPERVEALVLVAPAPLVTMPVDEEGDLFTQVRARLDAEGQRALAAWMKHSFDFPARLKDDEAHLAEHFAGFGPLYVQALRRERPQARLPGSGAAGGFLTLGLYLSLGRHHDWSDWLRRVRAPTLVIHGAEDLQPRSATVRVVEALPHARLVELTGSGHFPFEEQPEAFAATVRAFLAEMER</sequence>
<dbReference type="Gene3D" id="3.40.50.1820">
    <property type="entry name" value="alpha/beta hydrolase"/>
    <property type="match status" value="1"/>
</dbReference>
<dbReference type="PANTHER" id="PTHR43798:SF31">
    <property type="entry name" value="AB HYDROLASE SUPERFAMILY PROTEIN YCLE"/>
    <property type="match status" value="1"/>
</dbReference>
<protein>
    <submittedName>
        <fullName evidence="4">Alpha/beta hydrolase</fullName>
    </submittedName>
</protein>
<dbReference type="OrthoDB" id="9793083at2"/>
<organism evidence="4 5">
    <name type="scientific">Corallococcus sicarius</name>
    <dbReference type="NCBI Taxonomy" id="2316726"/>
    <lineage>
        <taxon>Bacteria</taxon>
        <taxon>Pseudomonadati</taxon>
        <taxon>Myxococcota</taxon>
        <taxon>Myxococcia</taxon>
        <taxon>Myxococcales</taxon>
        <taxon>Cystobacterineae</taxon>
        <taxon>Myxococcaceae</taxon>
        <taxon>Corallococcus</taxon>
    </lineage>
</organism>
<feature type="domain" description="AB hydrolase-1" evidence="3">
    <location>
        <begin position="75"/>
        <end position="340"/>
    </location>
</feature>
<dbReference type="Pfam" id="PF00561">
    <property type="entry name" value="Abhydrolase_1"/>
    <property type="match status" value="1"/>
</dbReference>
<dbReference type="PANTHER" id="PTHR43798">
    <property type="entry name" value="MONOACYLGLYCEROL LIPASE"/>
    <property type="match status" value="1"/>
</dbReference>
<dbReference type="EMBL" id="RAWG01000063">
    <property type="protein sequence ID" value="RKH43671.1"/>
    <property type="molecule type" value="Genomic_DNA"/>
</dbReference>
<dbReference type="PRINTS" id="PR00793">
    <property type="entry name" value="PROAMNOPTASE"/>
</dbReference>
<dbReference type="SUPFAM" id="SSF53474">
    <property type="entry name" value="alpha/beta-Hydrolases"/>
    <property type="match status" value="1"/>
</dbReference>
<proteinExistence type="inferred from homology"/>
<dbReference type="GO" id="GO:0016020">
    <property type="term" value="C:membrane"/>
    <property type="evidence" value="ECO:0007669"/>
    <property type="project" value="TreeGrafter"/>
</dbReference>
<evidence type="ECO:0000313" key="4">
    <source>
        <dbReference type="EMBL" id="RKH43671.1"/>
    </source>
</evidence>
<keyword evidence="5" id="KW-1185">Reference proteome</keyword>
<dbReference type="InterPro" id="IPR029058">
    <property type="entry name" value="AB_hydrolase_fold"/>
</dbReference>
<accession>A0A3A8NNB4</accession>
<evidence type="ECO:0000256" key="1">
    <source>
        <dbReference type="ARBA" id="ARBA00010088"/>
    </source>
</evidence>
<dbReference type="InterPro" id="IPR000073">
    <property type="entry name" value="AB_hydrolase_1"/>
</dbReference>
<dbReference type="InterPro" id="IPR002410">
    <property type="entry name" value="Peptidase_S33"/>
</dbReference>
<evidence type="ECO:0000256" key="2">
    <source>
        <dbReference type="ARBA" id="ARBA00022801"/>
    </source>
</evidence>
<dbReference type="GO" id="GO:0006508">
    <property type="term" value="P:proteolysis"/>
    <property type="evidence" value="ECO:0007669"/>
    <property type="project" value="InterPro"/>
</dbReference>
<dbReference type="GO" id="GO:0008233">
    <property type="term" value="F:peptidase activity"/>
    <property type="evidence" value="ECO:0007669"/>
    <property type="project" value="InterPro"/>
</dbReference>
<dbReference type="RefSeq" id="WP_120625549.1">
    <property type="nucleotide sequence ID" value="NZ_RAWG01000063.1"/>
</dbReference>
<gene>
    <name evidence="4" type="ORF">D7X12_12760</name>
</gene>
<evidence type="ECO:0000259" key="3">
    <source>
        <dbReference type="Pfam" id="PF00561"/>
    </source>
</evidence>
<dbReference type="Proteomes" id="UP000273405">
    <property type="component" value="Unassembled WGS sequence"/>
</dbReference>
<comment type="similarity">
    <text evidence="1">Belongs to the peptidase S33 family.</text>
</comment>
<reference evidence="5" key="1">
    <citation type="submission" date="2018-09" db="EMBL/GenBank/DDBJ databases">
        <authorList>
            <person name="Livingstone P.G."/>
            <person name="Whitworth D.E."/>
        </authorList>
    </citation>
    <scope>NUCLEOTIDE SEQUENCE [LARGE SCALE GENOMIC DNA]</scope>
    <source>
        <strain evidence="5">CA040B</strain>
    </source>
</reference>
<keyword evidence="2 4" id="KW-0378">Hydrolase</keyword>
<dbReference type="AlphaFoldDB" id="A0A3A8NNB4"/>
<evidence type="ECO:0000313" key="5">
    <source>
        <dbReference type="Proteomes" id="UP000273405"/>
    </source>
</evidence>
<dbReference type="InterPro" id="IPR050266">
    <property type="entry name" value="AB_hydrolase_sf"/>
</dbReference>
<name>A0A3A8NNB4_9BACT</name>
<comment type="caution">
    <text evidence="4">The sequence shown here is derived from an EMBL/GenBank/DDBJ whole genome shotgun (WGS) entry which is preliminary data.</text>
</comment>